<evidence type="ECO:0000313" key="3">
    <source>
        <dbReference type="Proteomes" id="UP000054485"/>
    </source>
</evidence>
<protein>
    <submittedName>
        <fullName evidence="2">Uncharacterized protein</fullName>
    </submittedName>
</protein>
<feature type="region of interest" description="Disordered" evidence="1">
    <location>
        <begin position="1"/>
        <end position="26"/>
    </location>
</feature>
<dbReference type="AlphaFoldDB" id="A0A0D0BAB6"/>
<organism evidence="2 3">
    <name type="scientific">Suillus luteus UH-Slu-Lm8-n1</name>
    <dbReference type="NCBI Taxonomy" id="930992"/>
    <lineage>
        <taxon>Eukaryota</taxon>
        <taxon>Fungi</taxon>
        <taxon>Dikarya</taxon>
        <taxon>Basidiomycota</taxon>
        <taxon>Agaricomycotina</taxon>
        <taxon>Agaricomycetes</taxon>
        <taxon>Agaricomycetidae</taxon>
        <taxon>Boletales</taxon>
        <taxon>Suillineae</taxon>
        <taxon>Suillaceae</taxon>
        <taxon>Suillus</taxon>
    </lineage>
</organism>
<dbReference type="InParanoid" id="A0A0D0BAB6"/>
<feature type="non-terminal residue" evidence="2">
    <location>
        <position position="1"/>
    </location>
</feature>
<dbReference type="HOGENOM" id="CLU_2694742_0_0_1"/>
<reference evidence="3" key="2">
    <citation type="submission" date="2015-01" db="EMBL/GenBank/DDBJ databases">
        <title>Evolutionary Origins and Diversification of the Mycorrhizal Mutualists.</title>
        <authorList>
            <consortium name="DOE Joint Genome Institute"/>
            <consortium name="Mycorrhizal Genomics Consortium"/>
            <person name="Kohler A."/>
            <person name="Kuo A."/>
            <person name="Nagy L.G."/>
            <person name="Floudas D."/>
            <person name="Copeland A."/>
            <person name="Barry K.W."/>
            <person name="Cichocki N."/>
            <person name="Veneault-Fourrey C."/>
            <person name="LaButti K."/>
            <person name="Lindquist E.A."/>
            <person name="Lipzen A."/>
            <person name="Lundell T."/>
            <person name="Morin E."/>
            <person name="Murat C."/>
            <person name="Riley R."/>
            <person name="Ohm R."/>
            <person name="Sun H."/>
            <person name="Tunlid A."/>
            <person name="Henrissat B."/>
            <person name="Grigoriev I.V."/>
            <person name="Hibbett D.S."/>
            <person name="Martin F."/>
        </authorList>
    </citation>
    <scope>NUCLEOTIDE SEQUENCE [LARGE SCALE GENOMIC DNA]</scope>
    <source>
        <strain evidence="3">UH-Slu-Lm8-n1</strain>
    </source>
</reference>
<accession>A0A0D0BAB6</accession>
<proteinExistence type="predicted"/>
<sequence>MGVEASRPPATAPVGSSEKSATKVANTAHAPCATVTAVSAASSDEIIPGHIKANSGADATAFRNKVGYFDTLTL</sequence>
<reference evidence="2 3" key="1">
    <citation type="submission" date="2014-04" db="EMBL/GenBank/DDBJ databases">
        <authorList>
            <consortium name="DOE Joint Genome Institute"/>
            <person name="Kuo A."/>
            <person name="Ruytinx J."/>
            <person name="Rineau F."/>
            <person name="Colpaert J."/>
            <person name="Kohler A."/>
            <person name="Nagy L.G."/>
            <person name="Floudas D."/>
            <person name="Copeland A."/>
            <person name="Barry K.W."/>
            <person name="Cichocki N."/>
            <person name="Veneault-Fourrey C."/>
            <person name="LaButti K."/>
            <person name="Lindquist E.A."/>
            <person name="Lipzen A."/>
            <person name="Lundell T."/>
            <person name="Morin E."/>
            <person name="Murat C."/>
            <person name="Sun H."/>
            <person name="Tunlid A."/>
            <person name="Henrissat B."/>
            <person name="Grigoriev I.V."/>
            <person name="Hibbett D.S."/>
            <person name="Martin F."/>
            <person name="Nordberg H.P."/>
            <person name="Cantor M.N."/>
            <person name="Hua S.X."/>
        </authorList>
    </citation>
    <scope>NUCLEOTIDE SEQUENCE [LARGE SCALE GENOMIC DNA]</scope>
    <source>
        <strain evidence="2 3">UH-Slu-Lm8-n1</strain>
    </source>
</reference>
<gene>
    <name evidence="2" type="ORF">CY34DRAFT_800183</name>
</gene>
<dbReference type="Proteomes" id="UP000054485">
    <property type="component" value="Unassembled WGS sequence"/>
</dbReference>
<dbReference type="OrthoDB" id="2671269at2759"/>
<dbReference type="EMBL" id="KN835156">
    <property type="protein sequence ID" value="KIK46664.1"/>
    <property type="molecule type" value="Genomic_DNA"/>
</dbReference>
<evidence type="ECO:0000313" key="2">
    <source>
        <dbReference type="EMBL" id="KIK46664.1"/>
    </source>
</evidence>
<evidence type="ECO:0000256" key="1">
    <source>
        <dbReference type="SAM" id="MobiDB-lite"/>
    </source>
</evidence>
<keyword evidence="3" id="KW-1185">Reference proteome</keyword>
<name>A0A0D0BAB6_9AGAM</name>